<accession>A0A2S8AFG5</accession>
<evidence type="ECO:0008006" key="3">
    <source>
        <dbReference type="Google" id="ProtNLM"/>
    </source>
</evidence>
<proteinExistence type="predicted"/>
<dbReference type="RefSeq" id="WP_105245942.1">
    <property type="nucleotide sequence ID" value="NZ_PSZM01000004.1"/>
</dbReference>
<keyword evidence="2" id="KW-1185">Reference proteome</keyword>
<evidence type="ECO:0000313" key="2">
    <source>
        <dbReference type="Proteomes" id="UP000238042"/>
    </source>
</evidence>
<dbReference type="OrthoDB" id="1452977at2"/>
<sequence>MKSNIEIVELLKSILEKGYPSREKLIKDFQDEVWNDDSIQDEVLNEILSELAYDLDFYEPNKEWRKEDQSYYGDDRLEEVIKKAIRKLQEQSLQ</sequence>
<reference evidence="1 2" key="1">
    <citation type="submission" date="2018-02" db="EMBL/GenBank/DDBJ databases">
        <title>Genome sequences of Apibacter spp., gut symbionts of Asian honey bees.</title>
        <authorList>
            <person name="Kwong W.K."/>
            <person name="Steele M.I."/>
            <person name="Moran N.A."/>
        </authorList>
    </citation>
    <scope>NUCLEOTIDE SEQUENCE [LARGE SCALE GENOMIC DNA]</scope>
    <source>
        <strain evidence="2">wkB301</strain>
    </source>
</reference>
<organism evidence="1 2">
    <name type="scientific">Apibacter adventoris</name>
    <dbReference type="NCBI Taxonomy" id="1679466"/>
    <lineage>
        <taxon>Bacteria</taxon>
        <taxon>Pseudomonadati</taxon>
        <taxon>Bacteroidota</taxon>
        <taxon>Flavobacteriia</taxon>
        <taxon>Flavobacteriales</taxon>
        <taxon>Weeksellaceae</taxon>
        <taxon>Apibacter</taxon>
    </lineage>
</organism>
<name>A0A2S8AFG5_9FLAO</name>
<gene>
    <name evidence="1" type="ORF">C4S77_02785</name>
</gene>
<evidence type="ECO:0000313" key="1">
    <source>
        <dbReference type="EMBL" id="PQL94754.1"/>
    </source>
</evidence>
<comment type="caution">
    <text evidence="1">The sequence shown here is derived from an EMBL/GenBank/DDBJ whole genome shotgun (WGS) entry which is preliminary data.</text>
</comment>
<dbReference type="EMBL" id="PSZM01000004">
    <property type="protein sequence ID" value="PQL94754.1"/>
    <property type="molecule type" value="Genomic_DNA"/>
</dbReference>
<protein>
    <recommendedName>
        <fullName evidence="3">Colicin immunity protein</fullName>
    </recommendedName>
</protein>
<dbReference type="Proteomes" id="UP000238042">
    <property type="component" value="Unassembled WGS sequence"/>
</dbReference>
<dbReference type="AlphaFoldDB" id="A0A2S8AFG5"/>